<keyword evidence="2" id="KW-1003">Cell membrane</keyword>
<name>A0AAU7ECJ4_9FLAO</name>
<dbReference type="PANTHER" id="PTHR30443">
    <property type="entry name" value="INNER MEMBRANE PROTEIN"/>
    <property type="match status" value="1"/>
</dbReference>
<evidence type="ECO:0000256" key="1">
    <source>
        <dbReference type="ARBA" id="ARBA00004651"/>
    </source>
</evidence>
<sequence length="386" mass="44715">MKLVINASKKILVGCIVFFGIVAILKGSGLIESNSYHNIVRGVYGYFDLQNSVKFNTDISKDNIKITADNEVLVVVLGESTTSQHMQLYGYNKKNTPLLNTIKDNLFIYSNVISSDVITTKSLPKIVTSIENSGKKETSTNIIEVFNKSGYKTYWLSNQRPIGFYDNQISKIASVSSYLKFLNHVNEVQTTSYDQVLLPSFKSVLKQNGKMVVFLHLIGTHFDYNKRYPKEYNKFLSKSTASKKEKIINYYDNAVLYNDFILYTFIKELQKQHKKSALLYLSDHGENVYDGTDFFGRSETILTKSMFEIPFFVWVSKDFQLPKDFEYKPNRAFMADHTYESIGHLFGVIYKDMDMRKSIFSNTFKERKRKVIDNIDFDTYFLEKHE</sequence>
<dbReference type="GO" id="GO:0009244">
    <property type="term" value="P:lipopolysaccharide core region biosynthetic process"/>
    <property type="evidence" value="ECO:0007669"/>
    <property type="project" value="TreeGrafter"/>
</dbReference>
<protein>
    <submittedName>
        <fullName evidence="8">Phosphoethanolamine transferase</fullName>
    </submittedName>
</protein>
<evidence type="ECO:0000256" key="3">
    <source>
        <dbReference type="ARBA" id="ARBA00022679"/>
    </source>
</evidence>
<dbReference type="AlphaFoldDB" id="A0AAU7ECJ4"/>
<evidence type="ECO:0000256" key="6">
    <source>
        <dbReference type="ARBA" id="ARBA00023136"/>
    </source>
</evidence>
<keyword evidence="6" id="KW-0472">Membrane</keyword>
<accession>A0AAU7ECJ4</accession>
<dbReference type="InterPro" id="IPR017850">
    <property type="entry name" value="Alkaline_phosphatase_core_sf"/>
</dbReference>
<keyword evidence="3 8" id="KW-0808">Transferase</keyword>
<dbReference type="EMBL" id="CP155618">
    <property type="protein sequence ID" value="XBL13139.1"/>
    <property type="molecule type" value="Genomic_DNA"/>
</dbReference>
<comment type="subcellular location">
    <subcellularLocation>
        <location evidence="1">Cell membrane</location>
        <topology evidence="1">Multi-pass membrane protein</topology>
    </subcellularLocation>
</comment>
<gene>
    <name evidence="8" type="ORF">QLS71_012480</name>
</gene>
<evidence type="ECO:0000256" key="2">
    <source>
        <dbReference type="ARBA" id="ARBA00022475"/>
    </source>
</evidence>
<evidence type="ECO:0000256" key="4">
    <source>
        <dbReference type="ARBA" id="ARBA00022692"/>
    </source>
</evidence>
<dbReference type="InterPro" id="IPR058130">
    <property type="entry name" value="PEA_transf_C"/>
</dbReference>
<reference evidence="8" key="1">
    <citation type="submission" date="2024-04" db="EMBL/GenBank/DDBJ databases">
        <title>Mariniflexile litorale, isolated from the shallow sediments of the Sea of Japan.</title>
        <authorList>
            <person name="Romanenko L."/>
            <person name="Isaeva M."/>
        </authorList>
    </citation>
    <scope>NUCLEOTIDE SEQUENCE [LARGE SCALE GENOMIC DNA]</scope>
    <source>
        <strain evidence="8">KMM 9835</strain>
    </source>
</reference>
<dbReference type="InterPro" id="IPR040423">
    <property type="entry name" value="PEA_transferase"/>
</dbReference>
<proteinExistence type="predicted"/>
<evidence type="ECO:0000313" key="8">
    <source>
        <dbReference type="EMBL" id="XBL13139.1"/>
    </source>
</evidence>
<dbReference type="Proteomes" id="UP001224325">
    <property type="component" value="Chromosome"/>
</dbReference>
<dbReference type="Gene3D" id="3.40.720.10">
    <property type="entry name" value="Alkaline Phosphatase, subunit A"/>
    <property type="match status" value="1"/>
</dbReference>
<keyword evidence="9" id="KW-1185">Reference proteome</keyword>
<dbReference type="GO" id="GO:0005886">
    <property type="term" value="C:plasma membrane"/>
    <property type="evidence" value="ECO:0007669"/>
    <property type="project" value="UniProtKB-SubCell"/>
</dbReference>
<evidence type="ECO:0000256" key="5">
    <source>
        <dbReference type="ARBA" id="ARBA00022989"/>
    </source>
</evidence>
<dbReference type="CDD" id="cd16017">
    <property type="entry name" value="LptA"/>
    <property type="match status" value="1"/>
</dbReference>
<dbReference type="KEGG" id="mlil:QLS71_012480"/>
<dbReference type="GO" id="GO:0016776">
    <property type="term" value="F:phosphotransferase activity, phosphate group as acceptor"/>
    <property type="evidence" value="ECO:0007669"/>
    <property type="project" value="TreeGrafter"/>
</dbReference>
<dbReference type="PANTHER" id="PTHR30443:SF2">
    <property type="entry name" value="PHOSPHOETHANOLAMINE TRANSFERASE EPTC"/>
    <property type="match status" value="1"/>
</dbReference>
<evidence type="ECO:0000259" key="7">
    <source>
        <dbReference type="Pfam" id="PF00884"/>
    </source>
</evidence>
<keyword evidence="5" id="KW-1133">Transmembrane helix</keyword>
<dbReference type="SUPFAM" id="SSF53649">
    <property type="entry name" value="Alkaline phosphatase-like"/>
    <property type="match status" value="1"/>
</dbReference>
<evidence type="ECO:0000313" key="9">
    <source>
        <dbReference type="Proteomes" id="UP001224325"/>
    </source>
</evidence>
<dbReference type="InterPro" id="IPR000917">
    <property type="entry name" value="Sulfatase_N"/>
</dbReference>
<organism evidence="8 9">
    <name type="scientific">Mariniflexile litorale</name>
    <dbReference type="NCBI Taxonomy" id="3045158"/>
    <lineage>
        <taxon>Bacteria</taxon>
        <taxon>Pseudomonadati</taxon>
        <taxon>Bacteroidota</taxon>
        <taxon>Flavobacteriia</taxon>
        <taxon>Flavobacteriales</taxon>
        <taxon>Flavobacteriaceae</taxon>
        <taxon>Mariniflexile</taxon>
    </lineage>
</organism>
<keyword evidence="4" id="KW-0812">Transmembrane</keyword>
<feature type="domain" description="Sulfatase N-terminal" evidence="7">
    <location>
        <begin position="73"/>
        <end position="321"/>
    </location>
</feature>
<dbReference type="RefSeq" id="WP_308990861.1">
    <property type="nucleotide sequence ID" value="NZ_CP155618.1"/>
</dbReference>
<dbReference type="Pfam" id="PF00884">
    <property type="entry name" value="Sulfatase"/>
    <property type="match status" value="1"/>
</dbReference>